<dbReference type="InterPro" id="IPR029035">
    <property type="entry name" value="DHS-like_NAD/FAD-binding_dom"/>
</dbReference>
<dbReference type="PANTHER" id="PTHR18968">
    <property type="entry name" value="THIAMINE PYROPHOSPHATE ENZYMES"/>
    <property type="match status" value="1"/>
</dbReference>
<comment type="similarity">
    <text evidence="1">Belongs to the TPP enzyme family.</text>
</comment>
<dbReference type="GO" id="GO:0005948">
    <property type="term" value="C:acetolactate synthase complex"/>
    <property type="evidence" value="ECO:0007669"/>
    <property type="project" value="TreeGrafter"/>
</dbReference>
<dbReference type="PANTHER" id="PTHR18968:SF13">
    <property type="entry name" value="ACETOLACTATE SYNTHASE CATALYTIC SUBUNIT, MITOCHONDRIAL"/>
    <property type="match status" value="1"/>
</dbReference>
<feature type="domain" description="Thiamine pyrophosphate enzyme central" evidence="2">
    <location>
        <begin position="1"/>
        <end position="76"/>
    </location>
</feature>
<protein>
    <submittedName>
        <fullName evidence="3">Acetolactate synthase large subunit</fullName>
        <ecNumber evidence="3">2.2.1.6</ecNumber>
    </submittedName>
</protein>
<dbReference type="SUPFAM" id="SSF52467">
    <property type="entry name" value="DHS-like NAD/FAD-binding domain"/>
    <property type="match status" value="1"/>
</dbReference>
<dbReference type="Proteomes" id="UP000653002">
    <property type="component" value="Unassembled WGS sequence"/>
</dbReference>
<gene>
    <name evidence="3" type="ORF">GUH15_12815</name>
</gene>
<comment type="caution">
    <text evidence="3">The sequence shown here is derived from an EMBL/GenBank/DDBJ whole genome shotgun (WGS) entry which is preliminary data.</text>
</comment>
<evidence type="ECO:0000256" key="1">
    <source>
        <dbReference type="ARBA" id="ARBA00007812"/>
    </source>
</evidence>
<evidence type="ECO:0000313" key="4">
    <source>
        <dbReference type="Proteomes" id="UP000653002"/>
    </source>
</evidence>
<dbReference type="GO" id="GO:0003984">
    <property type="term" value="F:acetolactate synthase activity"/>
    <property type="evidence" value="ECO:0007669"/>
    <property type="project" value="UniProtKB-EC"/>
</dbReference>
<dbReference type="Pfam" id="PF00205">
    <property type="entry name" value="TPP_enzyme_M"/>
    <property type="match status" value="1"/>
</dbReference>
<proteinExistence type="inferred from homology"/>
<dbReference type="AlphaFoldDB" id="A0A8I0H0B5"/>
<keyword evidence="3" id="KW-0808">Transferase</keyword>
<feature type="non-terminal residue" evidence="3">
    <location>
        <position position="1"/>
    </location>
</feature>
<dbReference type="Gene3D" id="3.40.50.1220">
    <property type="entry name" value="TPP-binding domain"/>
    <property type="match status" value="1"/>
</dbReference>
<dbReference type="InterPro" id="IPR045229">
    <property type="entry name" value="TPP_enz"/>
</dbReference>
<dbReference type="GO" id="GO:0030976">
    <property type="term" value="F:thiamine pyrophosphate binding"/>
    <property type="evidence" value="ECO:0007669"/>
    <property type="project" value="InterPro"/>
</dbReference>
<dbReference type="InterPro" id="IPR012000">
    <property type="entry name" value="Thiamin_PyroP_enz_cen_dom"/>
</dbReference>
<dbReference type="EMBL" id="JAABFR010000969">
    <property type="protein sequence ID" value="MBD4336921.1"/>
    <property type="molecule type" value="Genomic_DNA"/>
</dbReference>
<dbReference type="GO" id="GO:0009099">
    <property type="term" value="P:L-valine biosynthetic process"/>
    <property type="evidence" value="ECO:0007669"/>
    <property type="project" value="TreeGrafter"/>
</dbReference>
<dbReference type="EC" id="2.2.1.6" evidence="3"/>
<evidence type="ECO:0000259" key="2">
    <source>
        <dbReference type="Pfam" id="PF00205"/>
    </source>
</evidence>
<organism evidence="3 4">
    <name type="scientific">Xanthomonas citri pv. citri</name>
    <dbReference type="NCBI Taxonomy" id="611301"/>
    <lineage>
        <taxon>Bacteria</taxon>
        <taxon>Pseudomonadati</taxon>
        <taxon>Pseudomonadota</taxon>
        <taxon>Gammaproteobacteria</taxon>
        <taxon>Lysobacterales</taxon>
        <taxon>Lysobacteraceae</taxon>
        <taxon>Xanthomonas</taxon>
    </lineage>
</organism>
<accession>A0A8I0H0B5</accession>
<evidence type="ECO:0000313" key="3">
    <source>
        <dbReference type="EMBL" id="MBD4336921.1"/>
    </source>
</evidence>
<dbReference type="GO" id="GO:0000287">
    <property type="term" value="F:magnesium ion binding"/>
    <property type="evidence" value="ECO:0007669"/>
    <property type="project" value="InterPro"/>
</dbReference>
<name>A0A8I0H0B5_XANCI</name>
<sequence length="76" mass="8453">TTLMGIGCVDPMEKKNLYWFGMHGTYVGNRAVLESDLLIALGTRFDDRITGVVSKFAPNAKIIHLDIDISEQNKNV</sequence>
<dbReference type="GO" id="GO:0009097">
    <property type="term" value="P:isoleucine biosynthetic process"/>
    <property type="evidence" value="ECO:0007669"/>
    <property type="project" value="TreeGrafter"/>
</dbReference>
<reference evidence="3" key="1">
    <citation type="submission" date="2020-01" db="EMBL/GenBank/DDBJ databases">
        <authorList>
            <person name="Richard D."/>
        </authorList>
    </citation>
    <scope>NUCLEOTIDE SEQUENCE</scope>
    <source>
        <strain evidence="3">JP541</strain>
    </source>
</reference>
<feature type="non-terminal residue" evidence="3">
    <location>
        <position position="76"/>
    </location>
</feature>
<dbReference type="GO" id="GO:0050660">
    <property type="term" value="F:flavin adenine dinucleotide binding"/>
    <property type="evidence" value="ECO:0007669"/>
    <property type="project" value="TreeGrafter"/>
</dbReference>